<evidence type="ECO:0000256" key="1">
    <source>
        <dbReference type="ARBA" id="ARBA00023015"/>
    </source>
</evidence>
<keyword evidence="1" id="KW-0805">Transcription regulation</keyword>
<keyword evidence="2" id="KW-0238">DNA-binding</keyword>
<accession>A0A443I0B1</accession>
<evidence type="ECO:0000313" key="7">
    <source>
        <dbReference type="EMBL" id="RWQ97494.1"/>
    </source>
</evidence>
<dbReference type="STRING" id="264951.A0A443I0B1"/>
<proteinExistence type="predicted"/>
<dbReference type="GO" id="GO:0003677">
    <property type="term" value="F:DNA binding"/>
    <property type="evidence" value="ECO:0007669"/>
    <property type="project" value="UniProtKB-KW"/>
</dbReference>
<dbReference type="GeneID" id="39601520"/>
<comment type="caution">
    <text evidence="7">The sequence shown here is derived from an EMBL/GenBank/DDBJ whole genome shotgun (WGS) entry which is preliminary data.</text>
</comment>
<dbReference type="VEuPathDB" id="FungiDB:C8Q69DRAFT_495851"/>
<protein>
    <recommendedName>
        <fullName evidence="6">Zn(2)-C6 fungal-type domain-containing protein</fullName>
    </recommendedName>
</protein>
<dbReference type="PROSITE" id="PS50048">
    <property type="entry name" value="ZN2_CY6_FUNGAL_2"/>
    <property type="match status" value="1"/>
</dbReference>
<evidence type="ECO:0000256" key="4">
    <source>
        <dbReference type="ARBA" id="ARBA00023242"/>
    </source>
</evidence>
<dbReference type="RefSeq" id="XP_028487139.1">
    <property type="nucleotide sequence ID" value="XM_028632243.1"/>
</dbReference>
<feature type="compositionally biased region" description="Polar residues" evidence="5">
    <location>
        <begin position="191"/>
        <end position="200"/>
    </location>
</feature>
<evidence type="ECO:0000256" key="2">
    <source>
        <dbReference type="ARBA" id="ARBA00023125"/>
    </source>
</evidence>
<evidence type="ECO:0000256" key="5">
    <source>
        <dbReference type="SAM" id="MobiDB-lite"/>
    </source>
</evidence>
<evidence type="ECO:0000256" key="3">
    <source>
        <dbReference type="ARBA" id="ARBA00023163"/>
    </source>
</evidence>
<organism evidence="7 8">
    <name type="scientific">Byssochlamys spectabilis</name>
    <name type="common">Paecilomyces variotii</name>
    <dbReference type="NCBI Taxonomy" id="264951"/>
    <lineage>
        <taxon>Eukaryota</taxon>
        <taxon>Fungi</taxon>
        <taxon>Dikarya</taxon>
        <taxon>Ascomycota</taxon>
        <taxon>Pezizomycotina</taxon>
        <taxon>Eurotiomycetes</taxon>
        <taxon>Eurotiomycetidae</taxon>
        <taxon>Eurotiales</taxon>
        <taxon>Thermoascaceae</taxon>
        <taxon>Paecilomyces</taxon>
    </lineage>
</organism>
<gene>
    <name evidence="7" type="ORF">C8Q69DRAFT_495851</name>
</gene>
<dbReference type="EMBL" id="RCNU01000002">
    <property type="protein sequence ID" value="RWQ97494.1"/>
    <property type="molecule type" value="Genomic_DNA"/>
</dbReference>
<dbReference type="GO" id="GO:0008270">
    <property type="term" value="F:zinc ion binding"/>
    <property type="evidence" value="ECO:0007669"/>
    <property type="project" value="InterPro"/>
</dbReference>
<feature type="region of interest" description="Disordered" evidence="5">
    <location>
        <begin position="358"/>
        <end position="384"/>
    </location>
</feature>
<dbReference type="CDD" id="cd00067">
    <property type="entry name" value="GAL4"/>
    <property type="match status" value="1"/>
</dbReference>
<evidence type="ECO:0000313" key="8">
    <source>
        <dbReference type="Proteomes" id="UP000283841"/>
    </source>
</evidence>
<keyword evidence="3" id="KW-0804">Transcription</keyword>
<dbReference type="Pfam" id="PF00172">
    <property type="entry name" value="Zn_clus"/>
    <property type="match status" value="1"/>
</dbReference>
<dbReference type="Gene3D" id="4.10.240.10">
    <property type="entry name" value="Zn(2)-C6 fungal-type DNA-binding domain"/>
    <property type="match status" value="1"/>
</dbReference>
<dbReference type="InterPro" id="IPR036864">
    <property type="entry name" value="Zn2-C6_fun-type_DNA-bd_sf"/>
</dbReference>
<evidence type="ECO:0000259" key="6">
    <source>
        <dbReference type="PROSITE" id="PS50048"/>
    </source>
</evidence>
<feature type="domain" description="Zn(2)-C6 fungal-type" evidence="6">
    <location>
        <begin position="9"/>
        <end position="41"/>
    </location>
</feature>
<reference evidence="7 8" key="1">
    <citation type="journal article" date="2018" name="Front. Microbiol.">
        <title>Genomic and genetic insights into a cosmopolitan fungus, Paecilomyces variotii (Eurotiales).</title>
        <authorList>
            <person name="Urquhart A.S."/>
            <person name="Mondo S.J."/>
            <person name="Makela M.R."/>
            <person name="Hane J.K."/>
            <person name="Wiebenga A."/>
            <person name="He G."/>
            <person name="Mihaltcheva S."/>
            <person name="Pangilinan J."/>
            <person name="Lipzen A."/>
            <person name="Barry K."/>
            <person name="de Vries R.P."/>
            <person name="Grigoriev I.V."/>
            <person name="Idnurm A."/>
        </authorList>
    </citation>
    <scope>NUCLEOTIDE SEQUENCE [LARGE SCALE GENOMIC DNA]</scope>
    <source>
        <strain evidence="7 8">CBS 101075</strain>
    </source>
</reference>
<feature type="region of interest" description="Disordered" evidence="5">
    <location>
        <begin position="107"/>
        <end position="200"/>
    </location>
</feature>
<dbReference type="SUPFAM" id="SSF57701">
    <property type="entry name" value="Zn2/Cys6 DNA-binding domain"/>
    <property type="match status" value="1"/>
</dbReference>
<dbReference type="AlphaFoldDB" id="A0A443I0B1"/>
<dbReference type="InterPro" id="IPR001138">
    <property type="entry name" value="Zn2Cys6_DnaBD"/>
</dbReference>
<keyword evidence="8" id="KW-1185">Reference proteome</keyword>
<sequence length="489" mass="53207">MTSNAKRYACDRCRDLKLRCTRNTEEAPCDRCLRVDARCVTSSGRLLGRPPTQHKSHVNTAICQDMHHAQSNQQMVTGDFPNTSMSCRSMGASGAAGMPIHSQCKLTHESHNQRPGVCTDPGLSESDDGTHTNNGNDSHAQEFQDPDELCGSDIGIPDMQPSPYANLHRSNCKRPYTPDSSTHYRNDTNTKSKTGRPNSDWTTSLMNALGSVSRQLDELRAQACNLSTQPVGACTFEGISPDLNFLDTPVCDGASDGSSRAKLLGKAVIATMRFILVLQIMPPSPVDWTGMVGEDSAAEDAASRPMSNRTLPTSVFSANAPPQVTLILLSTYLQLGELFDIILSPTVQFLNDLANASPEPGNPTGKTGCPLMSSTALDPQRPHDELNPMDPRAQRSAQGVTRPHSQDILMTIRVVEHQLHTLEKLIGLPAQYCLGWCNNASTDAMDFHDTSVLAKAVMRQTLVTLLSLKKTLDCIQACVKRSPISQFDC</sequence>
<keyword evidence="4" id="KW-0539">Nucleus</keyword>
<name>A0A443I0B1_BYSSP</name>
<dbReference type="Proteomes" id="UP000283841">
    <property type="component" value="Unassembled WGS sequence"/>
</dbReference>
<dbReference type="PROSITE" id="PS00463">
    <property type="entry name" value="ZN2_CY6_FUNGAL_1"/>
    <property type="match status" value="1"/>
</dbReference>
<dbReference type="GO" id="GO:0000981">
    <property type="term" value="F:DNA-binding transcription factor activity, RNA polymerase II-specific"/>
    <property type="evidence" value="ECO:0007669"/>
    <property type="project" value="InterPro"/>
</dbReference>